<evidence type="ECO:0000259" key="4">
    <source>
        <dbReference type="Pfam" id="PF08389"/>
    </source>
</evidence>
<organism evidence="6 7">
    <name type="scientific">Morchella conica CCBAS932</name>
    <dbReference type="NCBI Taxonomy" id="1392247"/>
    <lineage>
        <taxon>Eukaryota</taxon>
        <taxon>Fungi</taxon>
        <taxon>Dikarya</taxon>
        <taxon>Ascomycota</taxon>
        <taxon>Pezizomycotina</taxon>
        <taxon>Pezizomycetes</taxon>
        <taxon>Pezizales</taxon>
        <taxon>Morchellaceae</taxon>
        <taxon>Morchella</taxon>
    </lineage>
</organism>
<keyword evidence="1" id="KW-0819">tRNA processing</keyword>
<evidence type="ECO:0000313" key="7">
    <source>
        <dbReference type="Proteomes" id="UP000277580"/>
    </source>
</evidence>
<evidence type="ECO:0000259" key="5">
    <source>
        <dbReference type="Pfam" id="PF19273"/>
    </source>
</evidence>
<dbReference type="GO" id="GO:0003723">
    <property type="term" value="F:RNA binding"/>
    <property type="evidence" value="ECO:0007669"/>
    <property type="project" value="TreeGrafter"/>
</dbReference>
<dbReference type="GO" id="GO:0008033">
    <property type="term" value="P:tRNA processing"/>
    <property type="evidence" value="ECO:0007669"/>
    <property type="project" value="UniProtKB-KW"/>
</dbReference>
<dbReference type="GO" id="GO:0005049">
    <property type="term" value="F:nuclear export signal receptor activity"/>
    <property type="evidence" value="ECO:0007669"/>
    <property type="project" value="InterPro"/>
</dbReference>
<dbReference type="PANTHER" id="PTHR11223:SF3">
    <property type="entry name" value="EXPORTIN-5"/>
    <property type="match status" value="1"/>
</dbReference>
<feature type="compositionally biased region" description="Basic and acidic residues" evidence="3">
    <location>
        <begin position="1223"/>
        <end position="1240"/>
    </location>
</feature>
<dbReference type="SUPFAM" id="SSF48371">
    <property type="entry name" value="ARM repeat"/>
    <property type="match status" value="1"/>
</dbReference>
<dbReference type="InterPro" id="IPR045065">
    <property type="entry name" value="XPO1/5"/>
</dbReference>
<feature type="domain" description="Exportin-1/Importin-beta-like" evidence="4">
    <location>
        <begin position="128"/>
        <end position="193"/>
    </location>
</feature>
<name>A0A3N4KDG5_9PEZI</name>
<dbReference type="Proteomes" id="UP000277580">
    <property type="component" value="Unassembled WGS sequence"/>
</dbReference>
<gene>
    <name evidence="6" type="ORF">P167DRAFT_578111</name>
</gene>
<evidence type="ECO:0000256" key="3">
    <source>
        <dbReference type="SAM" id="MobiDB-lite"/>
    </source>
</evidence>
<dbReference type="STRING" id="1392247.A0A3N4KDG5"/>
<dbReference type="GO" id="GO:0006405">
    <property type="term" value="P:RNA export from nucleus"/>
    <property type="evidence" value="ECO:0007669"/>
    <property type="project" value="TreeGrafter"/>
</dbReference>
<protein>
    <submittedName>
        <fullName evidence="6">Uncharacterized protein</fullName>
    </submittedName>
</protein>
<dbReference type="GO" id="GO:0005634">
    <property type="term" value="C:nucleus"/>
    <property type="evidence" value="ECO:0007669"/>
    <property type="project" value="TreeGrafter"/>
</dbReference>
<dbReference type="Pfam" id="PF19273">
    <property type="entry name" value="Exportin-5"/>
    <property type="match status" value="1"/>
</dbReference>
<evidence type="ECO:0000256" key="1">
    <source>
        <dbReference type="ARBA" id="ARBA00022694"/>
    </source>
</evidence>
<dbReference type="Gene3D" id="1.25.10.10">
    <property type="entry name" value="Leucine-rich Repeat Variant"/>
    <property type="match status" value="1"/>
</dbReference>
<proteinExistence type="predicted"/>
<dbReference type="GO" id="GO:0042565">
    <property type="term" value="C:RNA nuclear export complex"/>
    <property type="evidence" value="ECO:0007669"/>
    <property type="project" value="TreeGrafter"/>
</dbReference>
<dbReference type="InterPro" id="IPR011989">
    <property type="entry name" value="ARM-like"/>
</dbReference>
<dbReference type="InterPro" id="IPR016024">
    <property type="entry name" value="ARM-type_fold"/>
</dbReference>
<sequence length="1251" mass="142026">MDGGGGNVVTTGALASNGIDNSGGHQQPLNQIKQALEIVYDPHSTNDSRKQAGLFLESAKSEKEAPYHGFTLAYDRGQNAVVRHFGLLLLEHALKYHWDEYSVEESTTVRNWILSLAENVKMDGGDPVYLRNKIAQLWVEVAKRSWANEWLDMDELLAKLWENSSREGNPAQRDLVLSILESLVEDVFNREDSVAGIRNTPLSKACIDIFTPMAVLREHFPLRDPSIVLVSGEEGWLARLVCMLEQCLEAGVQGNSEVEACAIKVLGTLKACMAWAIPKAIAAAKVVETVGRSLMVETIAVQMVATECLHTLFTRILIEDDDFQKIVCPMYHAQTVDLLRKIFNWVQVDPSNTDEEPYLFLKRFSEMVANLASFVEEKANLMLPETDLSEFMKLLFEITSHNSLAVSIPVLNVWTRIVKKDILSEHEAVLPLIPGLLELVTSRLMRYEVMEDDSNPILLFLNEDLDTIPERHAFLGNYRRFCQSIVESMVRKRPFEAFPYIMSQAENSLTGIYNRSPSVNLEEYCKNSNAFLELDAQFTVMEAALKGYIRWADSITNNPSASQTNYNSNRDELEQRLEAWCERVLNMNFEDPMIRRRVIQLMVTVSTSALHKKADLMLKILEHVLLTRPVEHPNHAYTDAVKELMSVCTTEIQRLAMKMPDHLMLVYDQLQTKINEIVATENVDDRTRIAFHTFLFTINHRTKNIDPQLRQSRLEGYIFPVREAWRDPVLTESLQTFQGFCQVLGLDKVQDYLISRRVNEISDFTKQPLDEEGQVLQLELTEKFKNLPIRTTKAFLAVSTEQLRKPSNAYNISCALWHDSIPMILPNLLKFLSHAHAFHNPATWQGLQPELQSVIRKILTDRFWQAGISTGSRDEFYENVTKTKTTMEGLASSIRGAIRMVREACYSILWCMSRVDVHFYGLNELPGPLALALFADAHALSSHQMSILLNMTRYIIDDCPTTLRAHFLTPLLASLFAQVDRKIRGEWDELMKKGQITQDDDKLAEEMKEESILRQLTYTAVLIVAGLLDPQRPGEAVNANPGFLSQVAAPESQSVGPGEQIMREFILSMDSVLEPLILFCTHALRMRDSRCCGIIIRVFRSIVPEFQADRPDIREFICREVLMAAIHSLHEDYFVDVQKDLAQLIATIFLLYSPTSLTPRDLLLSLPGITEYKVDSCYKKLTVATSTRQQRALILELLDGLRGVAVSEKGKLLKSAPAVKQRTQTERKQQMQYAEKRQESPDLGGVADMFA</sequence>
<accession>A0A3N4KDG5</accession>
<dbReference type="InterPro" id="IPR045478">
    <property type="entry name" value="Exportin-5_C"/>
</dbReference>
<dbReference type="PANTHER" id="PTHR11223">
    <property type="entry name" value="EXPORTIN 1/5"/>
    <property type="match status" value="1"/>
</dbReference>
<dbReference type="GO" id="GO:0005737">
    <property type="term" value="C:cytoplasm"/>
    <property type="evidence" value="ECO:0007669"/>
    <property type="project" value="TreeGrafter"/>
</dbReference>
<dbReference type="EMBL" id="ML119161">
    <property type="protein sequence ID" value="RPB08566.1"/>
    <property type="molecule type" value="Genomic_DNA"/>
</dbReference>
<dbReference type="FunCoup" id="A0A3N4KDG5">
    <property type="interactions" value="778"/>
</dbReference>
<dbReference type="InterPro" id="IPR013598">
    <property type="entry name" value="Exportin-1/Importin-b-like"/>
</dbReference>
<feature type="domain" description="Exportin-5 C-terminal" evidence="5">
    <location>
        <begin position="355"/>
        <end position="1203"/>
    </location>
</feature>
<comment type="function">
    <text evidence="2">tRNA nucleus export receptor which facilitates tRNA translocation across the nuclear pore complex. Involved in pre-tRNA splicing, probably by affecting the interaction of pre-tRNA with splicing endonuclease.</text>
</comment>
<dbReference type="Pfam" id="PF08389">
    <property type="entry name" value="Xpo1"/>
    <property type="match status" value="1"/>
</dbReference>
<evidence type="ECO:0000256" key="2">
    <source>
        <dbReference type="ARBA" id="ARBA00025147"/>
    </source>
</evidence>
<dbReference type="GO" id="GO:0006611">
    <property type="term" value="P:protein export from nucleus"/>
    <property type="evidence" value="ECO:0007669"/>
    <property type="project" value="InterPro"/>
</dbReference>
<dbReference type="AlphaFoldDB" id="A0A3N4KDG5"/>
<feature type="region of interest" description="Disordered" evidence="3">
    <location>
        <begin position="1217"/>
        <end position="1251"/>
    </location>
</feature>
<evidence type="ECO:0000313" key="6">
    <source>
        <dbReference type="EMBL" id="RPB08566.1"/>
    </source>
</evidence>
<dbReference type="OrthoDB" id="2215036at2759"/>
<keyword evidence="7" id="KW-1185">Reference proteome</keyword>
<dbReference type="InParanoid" id="A0A3N4KDG5"/>
<reference evidence="6 7" key="1">
    <citation type="journal article" date="2018" name="Nat. Ecol. Evol.">
        <title>Pezizomycetes genomes reveal the molecular basis of ectomycorrhizal truffle lifestyle.</title>
        <authorList>
            <person name="Murat C."/>
            <person name="Payen T."/>
            <person name="Noel B."/>
            <person name="Kuo A."/>
            <person name="Morin E."/>
            <person name="Chen J."/>
            <person name="Kohler A."/>
            <person name="Krizsan K."/>
            <person name="Balestrini R."/>
            <person name="Da Silva C."/>
            <person name="Montanini B."/>
            <person name="Hainaut M."/>
            <person name="Levati E."/>
            <person name="Barry K.W."/>
            <person name="Belfiori B."/>
            <person name="Cichocki N."/>
            <person name="Clum A."/>
            <person name="Dockter R.B."/>
            <person name="Fauchery L."/>
            <person name="Guy J."/>
            <person name="Iotti M."/>
            <person name="Le Tacon F."/>
            <person name="Lindquist E.A."/>
            <person name="Lipzen A."/>
            <person name="Malagnac F."/>
            <person name="Mello A."/>
            <person name="Molinier V."/>
            <person name="Miyauchi S."/>
            <person name="Poulain J."/>
            <person name="Riccioni C."/>
            <person name="Rubini A."/>
            <person name="Sitrit Y."/>
            <person name="Splivallo R."/>
            <person name="Traeger S."/>
            <person name="Wang M."/>
            <person name="Zifcakova L."/>
            <person name="Wipf D."/>
            <person name="Zambonelli A."/>
            <person name="Paolocci F."/>
            <person name="Nowrousian M."/>
            <person name="Ottonello S."/>
            <person name="Baldrian P."/>
            <person name="Spatafora J.W."/>
            <person name="Henrissat B."/>
            <person name="Nagy L.G."/>
            <person name="Aury J.M."/>
            <person name="Wincker P."/>
            <person name="Grigoriev I.V."/>
            <person name="Bonfante P."/>
            <person name="Martin F.M."/>
        </authorList>
    </citation>
    <scope>NUCLEOTIDE SEQUENCE [LARGE SCALE GENOMIC DNA]</scope>
    <source>
        <strain evidence="6 7">CCBAS932</strain>
    </source>
</reference>